<reference evidence="1" key="1">
    <citation type="submission" date="2023-02" db="EMBL/GenBank/DDBJ databases">
        <title>Description of Roseinatronobacter alkalisoli sp. nov., an alkaliphilic bacerium isolated from soda soil.</title>
        <authorList>
            <person name="Wei W."/>
        </authorList>
    </citation>
    <scope>NUCLEOTIDE SEQUENCE</scope>
    <source>
        <strain evidence="1">HJB301</strain>
    </source>
</reference>
<gene>
    <name evidence="1" type="ORF">PUT78_13525</name>
</gene>
<organism evidence="1 2">
    <name type="scientific">Roseinatronobacter alkalisoli</name>
    <dbReference type="NCBI Taxonomy" id="3028235"/>
    <lineage>
        <taxon>Bacteria</taxon>
        <taxon>Pseudomonadati</taxon>
        <taxon>Pseudomonadota</taxon>
        <taxon>Alphaproteobacteria</taxon>
        <taxon>Rhodobacterales</taxon>
        <taxon>Paracoccaceae</taxon>
        <taxon>Roseinatronobacter</taxon>
    </lineage>
</organism>
<evidence type="ECO:0000313" key="1">
    <source>
        <dbReference type="EMBL" id="MDD7972121.1"/>
    </source>
</evidence>
<dbReference type="Proteomes" id="UP001431784">
    <property type="component" value="Unassembled WGS sequence"/>
</dbReference>
<name>A0ABT5TCP9_9RHOB</name>
<proteinExistence type="predicted"/>
<dbReference type="EMBL" id="JAQZSM010000012">
    <property type="protein sequence ID" value="MDD7972121.1"/>
    <property type="molecule type" value="Genomic_DNA"/>
</dbReference>
<evidence type="ECO:0000313" key="2">
    <source>
        <dbReference type="Proteomes" id="UP001431784"/>
    </source>
</evidence>
<keyword evidence="2" id="KW-1185">Reference proteome</keyword>
<dbReference type="RefSeq" id="WP_274352794.1">
    <property type="nucleotide sequence ID" value="NZ_JAQZSM010000012.1"/>
</dbReference>
<accession>A0ABT5TCP9</accession>
<comment type="caution">
    <text evidence="1">The sequence shown here is derived from an EMBL/GenBank/DDBJ whole genome shotgun (WGS) entry which is preliminary data.</text>
</comment>
<sequence length="156" mass="16853">MFDWDSDFDDLVSYDQNQTVAAQRDGQGQFSGRGMVVQMLAILCLVVTALVPGKSGTASGPAVMFAVSAVRMHPPPDDVMSMPTGLRTYSITEFRTFISGIALLGDAELIAYARITARDLDHAAGRPTTDFFHDAMTLLQMEMARRGLQPAPAGQP</sequence>
<protein>
    <submittedName>
        <fullName evidence="1">Uncharacterized protein</fullName>
    </submittedName>
</protein>